<dbReference type="EMBL" id="AOHV01000002">
    <property type="protein sequence ID" value="ELY41710.1"/>
    <property type="molecule type" value="Genomic_DNA"/>
</dbReference>
<dbReference type="EMBL" id="CP002064">
    <property type="protein sequence ID" value="ADJ17135.1"/>
    <property type="molecule type" value="Genomic_DNA"/>
</dbReference>
<feature type="transmembrane region" description="Helical" evidence="2">
    <location>
        <begin position="351"/>
        <end position="374"/>
    </location>
</feature>
<keyword evidence="6" id="KW-1185">Reference proteome</keyword>
<dbReference type="Pfam" id="PF19590">
    <property type="entry name" value="TrbL_3"/>
    <property type="match status" value="1"/>
</dbReference>
<feature type="compositionally biased region" description="Basic residues" evidence="1">
    <location>
        <begin position="532"/>
        <end position="543"/>
    </location>
</feature>
<feature type="region of interest" description="Disordered" evidence="1">
    <location>
        <begin position="48"/>
        <end position="136"/>
    </location>
</feature>
<reference evidence="4 6" key="2">
    <citation type="journal article" date="2014" name="PLoS Genet.">
        <title>Phylogenetically driven sequencing of extremely halophilic archaea reveals strategies for static and dynamic osmo-response.</title>
        <authorList>
            <person name="Becker E.A."/>
            <person name="Seitzer P.M."/>
            <person name="Tritt A."/>
            <person name="Larsen D."/>
            <person name="Krusor M."/>
            <person name="Yao A.I."/>
            <person name="Wu D."/>
            <person name="Madern D."/>
            <person name="Eisen J.A."/>
            <person name="Darling A.E."/>
            <person name="Facciotti M.T."/>
        </authorList>
    </citation>
    <scope>NUCLEOTIDE SEQUENCE [LARGE SCALE GENOMIC DNA]</scope>
    <source>
        <strain evidence="4">B3</strain>
        <strain evidence="6">DSM 18796 / CECT 7217 / JCM 14584 / KCTC 4019 / B3</strain>
    </source>
</reference>
<keyword evidence="2" id="KW-1133">Transmembrane helix</keyword>
<gene>
    <name evidence="3" type="ordered locus">HacjB3_18978</name>
    <name evidence="4" type="ORF">C497_00445</name>
</gene>
<evidence type="ECO:0000313" key="3">
    <source>
        <dbReference type="EMBL" id="ADJ17135.1"/>
    </source>
</evidence>
<dbReference type="OrthoDB" id="265381at2157"/>
<feature type="transmembrane region" description="Helical" evidence="2">
    <location>
        <begin position="386"/>
        <end position="404"/>
    </location>
</feature>
<geneLocation type="plasmid" evidence="3 5">
    <name>2</name>
</geneLocation>
<dbReference type="Proteomes" id="UP000000390">
    <property type="component" value="Plasmid 2"/>
</dbReference>
<reference evidence="3 5" key="1">
    <citation type="journal article" date="2010" name="J. Bacteriol.">
        <title>Complete genome sequence of Halalkalicoccus jeotgali B3(T), an extremely halophilic archaeon.</title>
        <authorList>
            <person name="Roh S.W."/>
            <person name="Nam Y.D."/>
            <person name="Nam S.H."/>
            <person name="Choi S.H."/>
            <person name="Park H.S."/>
            <person name="Bae J.W."/>
        </authorList>
    </citation>
    <scope>NUCLEOTIDE SEQUENCE [LARGE SCALE GENOMIC DNA]</scope>
    <source>
        <strain evidence="3">B3</strain>
        <strain evidence="5">DSM 18796 / CECT 7217 / JCM 14584 / KCTC 4019 / B3</strain>
        <plasmid evidence="5">2</plasmid>
    </source>
</reference>
<evidence type="ECO:0000256" key="1">
    <source>
        <dbReference type="SAM" id="MobiDB-lite"/>
    </source>
</evidence>
<feature type="compositionally biased region" description="Polar residues" evidence="1">
    <location>
        <begin position="59"/>
        <end position="73"/>
    </location>
</feature>
<dbReference type="KEGG" id="hje:HacjB3_18978"/>
<evidence type="ECO:0000313" key="6">
    <source>
        <dbReference type="Proteomes" id="UP000011645"/>
    </source>
</evidence>
<keyword evidence="3" id="KW-0614">Plasmid</keyword>
<evidence type="ECO:0000313" key="4">
    <source>
        <dbReference type="EMBL" id="ELY41710.1"/>
    </source>
</evidence>
<feature type="transmembrane region" description="Helical" evidence="2">
    <location>
        <begin position="294"/>
        <end position="314"/>
    </location>
</feature>
<protein>
    <submittedName>
        <fullName evidence="3">Uncharacterized protein</fullName>
    </submittedName>
</protein>
<keyword evidence="2" id="KW-0812">Transmembrane</keyword>
<keyword evidence="2" id="KW-0472">Membrane</keyword>
<feature type="transmembrane region" description="Helical" evidence="2">
    <location>
        <begin position="410"/>
        <end position="432"/>
    </location>
</feature>
<evidence type="ECO:0000256" key="2">
    <source>
        <dbReference type="SAM" id="Phobius"/>
    </source>
</evidence>
<dbReference type="PATRIC" id="fig|795797.18.peg.3669"/>
<evidence type="ECO:0000313" key="5">
    <source>
        <dbReference type="Proteomes" id="UP000000390"/>
    </source>
</evidence>
<dbReference type="GeneID" id="9421582"/>
<dbReference type="eggNOG" id="arCOG07767">
    <property type="taxonomic scope" value="Archaea"/>
</dbReference>
<feature type="compositionally biased region" description="Polar residues" evidence="1">
    <location>
        <begin position="476"/>
        <end position="495"/>
    </location>
</feature>
<feature type="transmembrane region" description="Helical" evidence="2">
    <location>
        <begin position="230"/>
        <end position="251"/>
    </location>
</feature>
<dbReference type="RefSeq" id="WP_008413652.1">
    <property type="nucleotide sequence ID" value="NC_014299.1"/>
</dbReference>
<feature type="transmembrane region" description="Helical" evidence="2">
    <location>
        <begin position="321"/>
        <end position="339"/>
    </location>
</feature>
<dbReference type="Proteomes" id="UP000011645">
    <property type="component" value="Unassembled WGS sequence"/>
</dbReference>
<proteinExistence type="predicted"/>
<feature type="transmembrane region" description="Helical" evidence="2">
    <location>
        <begin position="204"/>
        <end position="223"/>
    </location>
</feature>
<sequence length="543" mass="58411">MDLPLNPRRLVVLVLVMGLAMTSIAGPVAAASETTATLDTDGIVLQTDASDLTDDNESDSATSNGENNESTVTAEDLEELPIDVDEDEVNLEEINSESENNTTNTTNGTSAENGGGTPQIGGGGGTGSIGPSLSPEENAKDLAEWLRGHLRGATVYLVDEVINDMLGTPTPENDGWHGILGQPVGDTYSDLYEEVYMQMILPPAFQFMIIGFIFFTLFVVPFSPMTGQRVWSVLLAMFGAGALVMLSWNVASLLHHVSDAVTMWFLPQGEEILASGDPNNPFSEENIKLNAGPLAVGLGVYLASWNVGLMLALIHGIRHAILFLMPTILPIILVGMYFGPRTSKAAFSVLFWQYIGLLVMNWPTALLLSIGYHVGFDFGMGAAGSLANMAVTIGVIILAVVLPLTIQTSFLGGSLVAIITKGSVLSAGMNTARRVLPSRGKSTRSKRGGGYINPVSRFTRGRSSIGKRQRRRDVATKSTTRSQRGQTATDGGSLTQSRLTSYSQSHSRSTTTRRSGPPRSQRDAGSIDARRRERYRRLRRNSD</sequence>
<feature type="compositionally biased region" description="Low complexity" evidence="1">
    <location>
        <begin position="496"/>
        <end position="519"/>
    </location>
</feature>
<feature type="compositionally biased region" description="Low complexity" evidence="1">
    <location>
        <begin position="97"/>
        <end position="112"/>
    </location>
</feature>
<organism evidence="3 5">
    <name type="scientific">Halalkalicoccus jeotgali (strain DSM 18796 / CECT 7217 / JCM 14584 / KCTC 4019 / B3)</name>
    <dbReference type="NCBI Taxonomy" id="795797"/>
    <lineage>
        <taxon>Archaea</taxon>
        <taxon>Methanobacteriati</taxon>
        <taxon>Methanobacteriota</taxon>
        <taxon>Stenosarchaea group</taxon>
        <taxon>Halobacteria</taxon>
        <taxon>Halobacteriales</taxon>
        <taxon>Halococcaceae</taxon>
        <taxon>Halalkalicoccus</taxon>
    </lineage>
</organism>
<accession>D8JCM8</accession>
<dbReference type="AlphaFoldDB" id="D8JCM8"/>
<dbReference type="HOGENOM" id="CLU_501187_0_0_2"/>
<dbReference type="InterPro" id="IPR045782">
    <property type="entry name" value="TrbL_3"/>
</dbReference>
<name>D8JCM8_HALJB</name>
<feature type="compositionally biased region" description="Gly residues" evidence="1">
    <location>
        <begin position="113"/>
        <end position="128"/>
    </location>
</feature>
<feature type="region of interest" description="Disordered" evidence="1">
    <location>
        <begin position="435"/>
        <end position="543"/>
    </location>
</feature>
<feature type="compositionally biased region" description="Acidic residues" evidence="1">
    <location>
        <begin position="75"/>
        <end position="96"/>
    </location>
</feature>